<dbReference type="PROSITE" id="PS51257">
    <property type="entry name" value="PROKAR_LIPOPROTEIN"/>
    <property type="match status" value="1"/>
</dbReference>
<sequence>MKSLIPFLFLAALTVSGCANDATVRDDGSVAIGQEPMRPTVKAADDTTQQQAHHHSAEATGACADANASPSNQCAETISATFDGKGVLWITWVNNDHVYVQSSEDKGLSFTAPVLVNSAAEKIEAKGEYRPKIKLDAKGAIYLTWTQKLEAKHSGHIRFSRSTDGGQHFSAPVTVNDNRDIISHRFDSMAIGKHGEIFIAWLDARDVEEAKKAGKQFEGSSLYYSWSDDGGQHFYPNKRIATHTCQCCRLDTAIAPDNTPVVTWRHVFEGGIRDHALVKFVDWNTPGDTHRLGRDNWKIDACPHHGPGLSISDSGIYHAVWFSNSATNQGLFYAYSTDAGRHFSTPVNFGKEGAGHPHVLALGSRVNVVWQEFDGTHTTIKLIKSIDDGKSWSKPEVVAQTAKSGDQPFLVSDGQKIYLSWKTQQQDYQLKPIGE</sequence>
<feature type="region of interest" description="Disordered" evidence="1">
    <location>
        <begin position="35"/>
        <end position="58"/>
    </location>
</feature>
<dbReference type="Proteomes" id="UP000240010">
    <property type="component" value="Unassembled WGS sequence"/>
</dbReference>
<dbReference type="EMBL" id="PTIZ01000001">
    <property type="protein sequence ID" value="PPK77925.1"/>
    <property type="molecule type" value="Genomic_DNA"/>
</dbReference>
<dbReference type="CDD" id="cd15482">
    <property type="entry name" value="Sialidase_non-viral"/>
    <property type="match status" value="2"/>
</dbReference>
<evidence type="ECO:0000313" key="3">
    <source>
        <dbReference type="EMBL" id="PPK77925.1"/>
    </source>
</evidence>
<gene>
    <name evidence="3" type="ORF">B0F87_101307</name>
</gene>
<dbReference type="SUPFAM" id="SSF50939">
    <property type="entry name" value="Sialidases"/>
    <property type="match status" value="1"/>
</dbReference>
<evidence type="ECO:0000256" key="1">
    <source>
        <dbReference type="SAM" id="MobiDB-lite"/>
    </source>
</evidence>
<protein>
    <recommendedName>
        <fullName evidence="5">BNR repeat protein</fullName>
    </recommendedName>
</protein>
<dbReference type="Gene3D" id="2.120.10.10">
    <property type="match status" value="2"/>
</dbReference>
<feature type="signal peptide" evidence="2">
    <location>
        <begin position="1"/>
        <end position="21"/>
    </location>
</feature>
<organism evidence="3 4">
    <name type="scientific">Methylobacter tundripaludum</name>
    <dbReference type="NCBI Taxonomy" id="173365"/>
    <lineage>
        <taxon>Bacteria</taxon>
        <taxon>Pseudomonadati</taxon>
        <taxon>Pseudomonadota</taxon>
        <taxon>Gammaproteobacteria</taxon>
        <taxon>Methylococcales</taxon>
        <taxon>Methylococcaceae</taxon>
        <taxon>Methylobacter</taxon>
    </lineage>
</organism>
<accession>A0A2S6HKC0</accession>
<dbReference type="AlphaFoldDB" id="A0A2S6HKC0"/>
<feature type="chain" id="PRO_5015441414" description="BNR repeat protein" evidence="2">
    <location>
        <begin position="22"/>
        <end position="435"/>
    </location>
</feature>
<name>A0A2S6HKC0_9GAMM</name>
<proteinExistence type="predicted"/>
<evidence type="ECO:0000256" key="2">
    <source>
        <dbReference type="SAM" id="SignalP"/>
    </source>
</evidence>
<evidence type="ECO:0000313" key="4">
    <source>
        <dbReference type="Proteomes" id="UP000240010"/>
    </source>
</evidence>
<evidence type="ECO:0008006" key="5">
    <source>
        <dbReference type="Google" id="ProtNLM"/>
    </source>
</evidence>
<keyword evidence="2" id="KW-0732">Signal</keyword>
<reference evidence="3 4" key="1">
    <citation type="submission" date="2018-02" db="EMBL/GenBank/DDBJ databases">
        <title>Subsurface microbial communities from deep shales in Ohio and West Virginia, USA.</title>
        <authorList>
            <person name="Wrighton K."/>
        </authorList>
    </citation>
    <scope>NUCLEOTIDE SEQUENCE [LARGE SCALE GENOMIC DNA]</scope>
    <source>
        <strain evidence="3 4">OWC-DMM</strain>
    </source>
</reference>
<dbReference type="InterPro" id="IPR036278">
    <property type="entry name" value="Sialidase_sf"/>
</dbReference>
<comment type="caution">
    <text evidence="3">The sequence shown here is derived from an EMBL/GenBank/DDBJ whole genome shotgun (WGS) entry which is preliminary data.</text>
</comment>
<dbReference type="RefSeq" id="WP_104427336.1">
    <property type="nucleotide sequence ID" value="NZ_PTIZ01000001.1"/>
</dbReference>